<gene>
    <name evidence="5" type="ORF">A2Y85_04050</name>
</gene>
<evidence type="ECO:0000259" key="4">
    <source>
        <dbReference type="PROSITE" id="PS52009"/>
    </source>
</evidence>
<evidence type="ECO:0000256" key="2">
    <source>
        <dbReference type="ARBA" id="ARBA00023295"/>
    </source>
</evidence>
<dbReference type="GO" id="GO:1901135">
    <property type="term" value="P:carbohydrate derivative metabolic process"/>
    <property type="evidence" value="ECO:0007669"/>
    <property type="project" value="UniProtKB-ARBA"/>
</dbReference>
<evidence type="ECO:0000256" key="3">
    <source>
        <dbReference type="PROSITE-ProRule" id="PRU01353"/>
    </source>
</evidence>
<dbReference type="InterPro" id="IPR017853">
    <property type="entry name" value="GH"/>
</dbReference>
<organism evidence="5 6">
    <name type="scientific">candidate division WOR-3 bacterium RBG_13_43_14</name>
    <dbReference type="NCBI Taxonomy" id="1802590"/>
    <lineage>
        <taxon>Bacteria</taxon>
        <taxon>Bacteria division WOR-3</taxon>
    </lineage>
</organism>
<dbReference type="AlphaFoldDB" id="A0A1F4U9M0"/>
<protein>
    <recommendedName>
        <fullName evidence="4">GH84 domain-containing protein</fullName>
    </recommendedName>
</protein>
<keyword evidence="2 3" id="KW-0326">Glycosidase</keyword>
<comment type="similarity">
    <text evidence="3">Belongs to the glycosyl hydrolase 84 family.</text>
</comment>
<evidence type="ECO:0000313" key="6">
    <source>
        <dbReference type="Proteomes" id="UP000177025"/>
    </source>
</evidence>
<accession>A0A1F4U9M0</accession>
<dbReference type="InterPro" id="IPR011496">
    <property type="entry name" value="O-GlcNAcase_cat"/>
</dbReference>
<dbReference type="GO" id="GO:0015929">
    <property type="term" value="F:hexosaminidase activity"/>
    <property type="evidence" value="ECO:0007669"/>
    <property type="project" value="UniProtKB-ARBA"/>
</dbReference>
<dbReference type="Pfam" id="PF07555">
    <property type="entry name" value="NAGidase"/>
    <property type="match status" value="1"/>
</dbReference>
<feature type="active site" description="Proton donor" evidence="3">
    <location>
        <position position="113"/>
    </location>
</feature>
<comment type="caution">
    <text evidence="5">The sequence shown here is derived from an EMBL/GenBank/DDBJ whole genome shotgun (WGS) entry which is preliminary data.</text>
</comment>
<proteinExistence type="inferred from homology"/>
<evidence type="ECO:0000256" key="1">
    <source>
        <dbReference type="ARBA" id="ARBA00022801"/>
    </source>
</evidence>
<dbReference type="SUPFAM" id="SSF51445">
    <property type="entry name" value="(Trans)glycosidases"/>
    <property type="match status" value="1"/>
</dbReference>
<dbReference type="Gene3D" id="3.20.20.80">
    <property type="entry name" value="Glycosidases"/>
    <property type="match status" value="1"/>
</dbReference>
<reference evidence="5 6" key="1">
    <citation type="journal article" date="2016" name="Nat. Commun.">
        <title>Thousands of microbial genomes shed light on interconnected biogeochemical processes in an aquifer system.</title>
        <authorList>
            <person name="Anantharaman K."/>
            <person name="Brown C.T."/>
            <person name="Hug L.A."/>
            <person name="Sharon I."/>
            <person name="Castelle C.J."/>
            <person name="Probst A.J."/>
            <person name="Thomas B.C."/>
            <person name="Singh A."/>
            <person name="Wilkins M.J."/>
            <person name="Karaoz U."/>
            <person name="Brodie E.L."/>
            <person name="Williams K.H."/>
            <person name="Hubbard S.S."/>
            <person name="Banfield J.F."/>
        </authorList>
    </citation>
    <scope>NUCLEOTIDE SEQUENCE [LARGE SCALE GENOMIC DNA]</scope>
</reference>
<name>A0A1F4U9M0_UNCW3</name>
<dbReference type="InterPro" id="IPR051822">
    <property type="entry name" value="Glycosyl_Hydrolase_84"/>
</dbReference>
<evidence type="ECO:0000313" key="5">
    <source>
        <dbReference type="EMBL" id="OGC41658.1"/>
    </source>
</evidence>
<dbReference type="PROSITE" id="PS52009">
    <property type="entry name" value="GH84"/>
    <property type="match status" value="1"/>
</dbReference>
<dbReference type="PANTHER" id="PTHR13170">
    <property type="entry name" value="O-GLCNACASE"/>
    <property type="match status" value="1"/>
</dbReference>
<keyword evidence="1 3" id="KW-0378">Hydrolase</keyword>
<feature type="domain" description="GH84" evidence="4">
    <location>
        <begin position="4"/>
        <end position="264"/>
    </location>
</feature>
<dbReference type="PANTHER" id="PTHR13170:SF16">
    <property type="entry name" value="PROTEIN O-GLCNACASE"/>
    <property type="match status" value="1"/>
</dbReference>
<dbReference type="EMBL" id="MEUM01000099">
    <property type="protein sequence ID" value="OGC41658.1"/>
    <property type="molecule type" value="Genomic_DNA"/>
</dbReference>
<dbReference type="Proteomes" id="UP000177025">
    <property type="component" value="Unassembled WGS sequence"/>
</dbReference>
<sequence>MRAKYFGVIEGFYGKPYTFKERIDLIAFLAETGQNTYVYGPKDDPRHRRSWRKPYSAAKIKEFKYLSRLSLSMGIHFNYALSPMNDPDYKAIISKIKQLIDIGIRNFSLFYDDINIELNGFIAGKQTKSANMLYLYLKKYFKNPILFFCPTQYRGFHRSQYIRSVAVELLKQIEIFWTGNRVVSKRITGNDVKRITRILKRPPLIWDNIFANDYIPGKIWRQPYNNRSAILIQKTRGILINPMNEYWPSKPLIYTAARFFASSSNYRPKKVWGEIKRYFNKGGR</sequence>